<evidence type="ECO:0000313" key="12">
    <source>
        <dbReference type="Proteomes" id="UP000279271"/>
    </source>
</evidence>
<dbReference type="SMART" id="SM00248">
    <property type="entry name" value="ANK"/>
    <property type="match status" value="2"/>
</dbReference>
<keyword evidence="3 9" id="KW-0274">FAD</keyword>
<comment type="caution">
    <text evidence="11">The sequence shown here is derived from an EMBL/GenBank/DDBJ whole genome shotgun (WGS) entry which is preliminary data.</text>
</comment>
<dbReference type="SUPFAM" id="SSF69000">
    <property type="entry name" value="FAD-dependent thiol oxidase"/>
    <property type="match status" value="1"/>
</dbReference>
<dbReference type="InterPro" id="IPR002110">
    <property type="entry name" value="Ankyrin_rpt"/>
</dbReference>
<keyword evidence="2 9" id="KW-0285">Flavoprotein</keyword>
<dbReference type="GO" id="GO:0050660">
    <property type="term" value="F:flavin adenine dinucleotide binding"/>
    <property type="evidence" value="ECO:0007669"/>
    <property type="project" value="TreeGrafter"/>
</dbReference>
<evidence type="ECO:0000256" key="7">
    <source>
        <dbReference type="ARBA" id="ARBA00054445"/>
    </source>
</evidence>
<dbReference type="FunFam" id="1.20.120.310:FF:000002">
    <property type="entry name" value="Sulfhydryl oxidase"/>
    <property type="match status" value="1"/>
</dbReference>
<evidence type="ECO:0000256" key="5">
    <source>
        <dbReference type="ARBA" id="ARBA00023157"/>
    </source>
</evidence>
<dbReference type="PANTHER" id="PTHR12645:SF0">
    <property type="entry name" value="FAD-LINKED SULFHYDRYL OXIDASE ALR"/>
    <property type="match status" value="1"/>
</dbReference>
<protein>
    <recommendedName>
        <fullName evidence="9">Sulfhydryl oxidase</fullName>
        <ecNumber evidence="9">1.8.3.2</ecNumber>
    </recommendedName>
</protein>
<dbReference type="PROSITE" id="PS50088">
    <property type="entry name" value="ANK_REPEAT"/>
    <property type="match status" value="1"/>
</dbReference>
<feature type="repeat" description="ANK" evidence="8">
    <location>
        <begin position="84"/>
        <end position="116"/>
    </location>
</feature>
<dbReference type="Proteomes" id="UP000279271">
    <property type="component" value="Unassembled WGS sequence"/>
</dbReference>
<dbReference type="PANTHER" id="PTHR12645">
    <property type="entry name" value="ALR/ERV"/>
    <property type="match status" value="1"/>
</dbReference>
<evidence type="ECO:0000256" key="4">
    <source>
        <dbReference type="ARBA" id="ARBA00023002"/>
    </source>
</evidence>
<keyword evidence="8" id="KW-0040">ANK repeat</keyword>
<comment type="cofactor">
    <cofactor evidence="1 9">
        <name>FAD</name>
        <dbReference type="ChEBI" id="CHEBI:57692"/>
    </cofactor>
</comment>
<evidence type="ECO:0000256" key="1">
    <source>
        <dbReference type="ARBA" id="ARBA00001974"/>
    </source>
</evidence>
<dbReference type="PROSITE" id="PS51324">
    <property type="entry name" value="ERV_ALR"/>
    <property type="match status" value="1"/>
</dbReference>
<dbReference type="InterPro" id="IPR039799">
    <property type="entry name" value="ALR/ERV"/>
</dbReference>
<dbReference type="GO" id="GO:0016971">
    <property type="term" value="F:flavin-dependent sulfhydryl oxidase activity"/>
    <property type="evidence" value="ECO:0007669"/>
    <property type="project" value="InterPro"/>
</dbReference>
<evidence type="ECO:0000256" key="2">
    <source>
        <dbReference type="ARBA" id="ARBA00022630"/>
    </source>
</evidence>
<dbReference type="PROSITE" id="PS50297">
    <property type="entry name" value="ANK_REP_REGION"/>
    <property type="match status" value="1"/>
</dbReference>
<dbReference type="AlphaFoldDB" id="A0A3M7KTX4"/>
<dbReference type="Gene3D" id="1.25.40.20">
    <property type="entry name" value="Ankyrin repeat-containing domain"/>
    <property type="match status" value="1"/>
</dbReference>
<dbReference type="InterPro" id="IPR017905">
    <property type="entry name" value="ERV/ALR_sulphydryl_oxidase"/>
</dbReference>
<dbReference type="SUPFAM" id="SSF48403">
    <property type="entry name" value="Ankyrin repeat"/>
    <property type="match status" value="1"/>
</dbReference>
<evidence type="ECO:0000259" key="10">
    <source>
        <dbReference type="PROSITE" id="PS51324"/>
    </source>
</evidence>
<organism evidence="11 12">
    <name type="scientific">Auxenochlorella protothecoides</name>
    <name type="common">Green microalga</name>
    <name type="synonym">Chlorella protothecoides</name>
    <dbReference type="NCBI Taxonomy" id="3075"/>
    <lineage>
        <taxon>Eukaryota</taxon>
        <taxon>Viridiplantae</taxon>
        <taxon>Chlorophyta</taxon>
        <taxon>core chlorophytes</taxon>
        <taxon>Trebouxiophyceae</taxon>
        <taxon>Chlorellales</taxon>
        <taxon>Chlorellaceae</taxon>
        <taxon>Auxenochlorella</taxon>
    </lineage>
</organism>
<evidence type="ECO:0000256" key="6">
    <source>
        <dbReference type="ARBA" id="ARBA00052964"/>
    </source>
</evidence>
<keyword evidence="5" id="KW-1015">Disulfide bond</keyword>
<dbReference type="Gene3D" id="1.20.120.310">
    <property type="entry name" value="ERV/ALR sulfhydryl oxidase domain"/>
    <property type="match status" value="1"/>
</dbReference>
<dbReference type="InterPro" id="IPR036774">
    <property type="entry name" value="ERV/ALR_sulphydryl_oxid_sf"/>
</dbReference>
<evidence type="ECO:0000256" key="9">
    <source>
        <dbReference type="RuleBase" id="RU371123"/>
    </source>
</evidence>
<comment type="catalytic activity">
    <reaction evidence="6">
        <text>2 R'C(R)SH + O2 = R'C(R)S-S(R)CR' + H2O2</text>
        <dbReference type="Rhea" id="RHEA:17357"/>
        <dbReference type="ChEBI" id="CHEBI:15379"/>
        <dbReference type="ChEBI" id="CHEBI:16240"/>
        <dbReference type="ChEBI" id="CHEBI:16520"/>
        <dbReference type="ChEBI" id="CHEBI:17412"/>
        <dbReference type="EC" id="1.8.3.2"/>
    </reaction>
    <physiologicalReaction direction="left-to-right" evidence="6">
        <dbReference type="Rhea" id="RHEA:17358"/>
    </physiologicalReaction>
</comment>
<dbReference type="InterPro" id="IPR036770">
    <property type="entry name" value="Ankyrin_rpt-contain_sf"/>
</dbReference>
<dbReference type="EC" id="1.8.3.2" evidence="9"/>
<dbReference type="GO" id="GO:0005739">
    <property type="term" value="C:mitochondrion"/>
    <property type="evidence" value="ECO:0007669"/>
    <property type="project" value="TreeGrafter"/>
</dbReference>
<sequence length="331" mass="36838">MEEIMKKRQKALDEAYEAQWDGGRGSHHPDYDPEATGEGVVKASRETEELYNAIVKNDIKTVYKKIEEGADVNFLFGRAYKCPEGYTPLMVAAHRGRLECAKALLRAGADPNFVNNGGDLTLFWALDGGVEITKLLHDYGADLDAVSPKDWTPLSYAKAKGKYGATEEKGIYPEDVLKFYGATKYGSGPPALGDRSPRESYNPRSKEELGRATWTLLHTMAAQFPDRPAPSQQRDVKNLIDILTRMYPCGECAAHFKELVRNNPPRVASGPELQQYMCELHNQVNQRLRKPAFNCALAGARWRALDCDEDGVAACAIQPANSSLGARRWPW</sequence>
<dbReference type="Pfam" id="PF04777">
    <property type="entry name" value="Evr1_Alr"/>
    <property type="match status" value="1"/>
</dbReference>
<feature type="domain" description="ERV/ALR sulfhydryl oxidase" evidence="10">
    <location>
        <begin position="202"/>
        <end position="302"/>
    </location>
</feature>
<reference evidence="12" key="1">
    <citation type="journal article" date="2018" name="Algal Res.">
        <title>Characterization of plant carbon substrate utilization by Auxenochlorella protothecoides.</title>
        <authorList>
            <person name="Vogler B.W."/>
            <person name="Starkenburg S.R."/>
            <person name="Sudasinghe N."/>
            <person name="Schambach J.Y."/>
            <person name="Rollin J.A."/>
            <person name="Pattathil S."/>
            <person name="Barry A.N."/>
        </authorList>
    </citation>
    <scope>NUCLEOTIDE SEQUENCE [LARGE SCALE GENOMIC DNA]</scope>
    <source>
        <strain evidence="12">UTEX 25</strain>
    </source>
</reference>
<gene>
    <name evidence="11" type="ORF">APUTEX25_005144</name>
</gene>
<evidence type="ECO:0000256" key="8">
    <source>
        <dbReference type="PROSITE-ProRule" id="PRU00023"/>
    </source>
</evidence>
<comment type="function">
    <text evidence="7">FAD-dependent sulfhydryl oxidase that catalyzes disulfide bond formation. Oxidizes thioredoxin in vitro. Required for the import and folding of small cysteine-containing proteins in the mitochondrial intermembrane space, and can act independently of the oxidoreductase MIA40. Can oxidize the cytochrome c oxidase assembly protein COX19, a typical substrate of MIA40.</text>
</comment>
<keyword evidence="4 9" id="KW-0560">Oxidoreductase</keyword>
<name>A0A3M7KTX4_AUXPR</name>
<proteinExistence type="predicted"/>
<accession>A0A3M7KTX4</accession>
<evidence type="ECO:0000313" key="11">
    <source>
        <dbReference type="EMBL" id="RMZ53155.1"/>
    </source>
</evidence>
<dbReference type="EMBL" id="QOKY01000199">
    <property type="protein sequence ID" value="RMZ53155.1"/>
    <property type="molecule type" value="Genomic_DNA"/>
</dbReference>
<evidence type="ECO:0000256" key="3">
    <source>
        <dbReference type="ARBA" id="ARBA00022827"/>
    </source>
</evidence>
<dbReference type="Pfam" id="PF12796">
    <property type="entry name" value="Ank_2"/>
    <property type="match status" value="1"/>
</dbReference>